<dbReference type="OrthoDB" id="6437283at2759"/>
<feature type="signal peptide" evidence="2">
    <location>
        <begin position="1"/>
        <end position="21"/>
    </location>
</feature>
<dbReference type="AlphaFoldDB" id="A0A8T0EDX2"/>
<keyword evidence="2" id="KW-0732">Signal</keyword>
<dbReference type="EMBL" id="JABXBU010002228">
    <property type="protein sequence ID" value="KAF8770917.1"/>
    <property type="molecule type" value="Genomic_DNA"/>
</dbReference>
<keyword evidence="4" id="KW-1185">Reference proteome</keyword>
<feature type="region of interest" description="Disordered" evidence="1">
    <location>
        <begin position="26"/>
        <end position="56"/>
    </location>
</feature>
<feature type="region of interest" description="Disordered" evidence="1">
    <location>
        <begin position="133"/>
        <end position="181"/>
    </location>
</feature>
<name>A0A8T0EDX2_ARGBR</name>
<evidence type="ECO:0000256" key="1">
    <source>
        <dbReference type="SAM" id="MobiDB-lite"/>
    </source>
</evidence>
<proteinExistence type="predicted"/>
<gene>
    <name evidence="3" type="ORF">HNY73_018394</name>
</gene>
<evidence type="ECO:0000256" key="2">
    <source>
        <dbReference type="SAM" id="SignalP"/>
    </source>
</evidence>
<reference evidence="3" key="1">
    <citation type="journal article" date="2020" name="bioRxiv">
        <title>Chromosome-level reference genome of the European wasp spider Argiope bruennichi: a resource for studies on range expansion and evolutionary adaptation.</title>
        <authorList>
            <person name="Sheffer M.M."/>
            <person name="Hoppe A."/>
            <person name="Krehenwinkel H."/>
            <person name="Uhl G."/>
            <person name="Kuss A.W."/>
            <person name="Jensen L."/>
            <person name="Jensen C."/>
            <person name="Gillespie R.G."/>
            <person name="Hoff K.J."/>
            <person name="Prost S."/>
        </authorList>
    </citation>
    <scope>NUCLEOTIDE SEQUENCE</scope>
</reference>
<dbReference type="OMA" id="TPSEECM"/>
<feature type="compositionally biased region" description="Basic residues" evidence="1">
    <location>
        <begin position="44"/>
        <end position="55"/>
    </location>
</feature>
<accession>A0A8T0EDX2</accession>
<dbReference type="Proteomes" id="UP000807504">
    <property type="component" value="Unassembled WGS sequence"/>
</dbReference>
<feature type="compositionally biased region" description="Acidic residues" evidence="1">
    <location>
        <begin position="142"/>
        <end position="174"/>
    </location>
</feature>
<evidence type="ECO:0000313" key="3">
    <source>
        <dbReference type="EMBL" id="KAF8770917.1"/>
    </source>
</evidence>
<protein>
    <submittedName>
        <fullName evidence="3">Uncharacterized protein</fullName>
    </submittedName>
</protein>
<feature type="compositionally biased region" description="Basic and acidic residues" evidence="1">
    <location>
        <begin position="26"/>
        <end position="36"/>
    </location>
</feature>
<evidence type="ECO:0000313" key="4">
    <source>
        <dbReference type="Proteomes" id="UP000807504"/>
    </source>
</evidence>
<sequence length="181" mass="20442">MKLVLMIVLVIFILCVVTIDAKRKKDGKTDRERNVEGGEPGNGGKRKPPNHKGYKSKYPFPLFKSCQDFNVEYSMKRKELKRNREIWPEKCKVGTEDEQEKCKSEGISSIRCSLSSTPSEECMQEVNDFMNGITCDETGGGETEDDGSDIDDTTTEGIDEDLDDEDEDAEEDEFVPPQETP</sequence>
<reference evidence="3" key="2">
    <citation type="submission" date="2020-06" db="EMBL/GenBank/DDBJ databases">
        <authorList>
            <person name="Sheffer M."/>
        </authorList>
    </citation>
    <scope>NUCLEOTIDE SEQUENCE</scope>
</reference>
<organism evidence="3 4">
    <name type="scientific">Argiope bruennichi</name>
    <name type="common">Wasp spider</name>
    <name type="synonym">Aranea bruennichi</name>
    <dbReference type="NCBI Taxonomy" id="94029"/>
    <lineage>
        <taxon>Eukaryota</taxon>
        <taxon>Metazoa</taxon>
        <taxon>Ecdysozoa</taxon>
        <taxon>Arthropoda</taxon>
        <taxon>Chelicerata</taxon>
        <taxon>Arachnida</taxon>
        <taxon>Araneae</taxon>
        <taxon>Araneomorphae</taxon>
        <taxon>Entelegynae</taxon>
        <taxon>Araneoidea</taxon>
        <taxon>Araneidae</taxon>
        <taxon>Argiope</taxon>
    </lineage>
</organism>
<comment type="caution">
    <text evidence="3">The sequence shown here is derived from an EMBL/GenBank/DDBJ whole genome shotgun (WGS) entry which is preliminary data.</text>
</comment>
<feature type="chain" id="PRO_5035933977" evidence="2">
    <location>
        <begin position="22"/>
        <end position="181"/>
    </location>
</feature>